<evidence type="ECO:0000259" key="6">
    <source>
        <dbReference type="PROSITE" id="PS51007"/>
    </source>
</evidence>
<dbReference type="RefSeq" id="WP_274054863.1">
    <property type="nucleotide sequence ID" value="NZ_CP059693.1"/>
</dbReference>
<keyword evidence="5" id="KW-0732">Signal</keyword>
<dbReference type="Pfam" id="PF00034">
    <property type="entry name" value="Cytochrom_C"/>
    <property type="match status" value="1"/>
</dbReference>
<keyword evidence="1 4" id="KW-0349">Heme</keyword>
<evidence type="ECO:0000256" key="4">
    <source>
        <dbReference type="PROSITE-ProRule" id="PRU00433"/>
    </source>
</evidence>
<dbReference type="PROSITE" id="PS51007">
    <property type="entry name" value="CYTC"/>
    <property type="match status" value="1"/>
</dbReference>
<evidence type="ECO:0000256" key="3">
    <source>
        <dbReference type="ARBA" id="ARBA00023004"/>
    </source>
</evidence>
<organism evidence="7 8">
    <name type="scientific">Thalassomonas haliotis</name>
    <dbReference type="NCBI Taxonomy" id="485448"/>
    <lineage>
        <taxon>Bacteria</taxon>
        <taxon>Pseudomonadati</taxon>
        <taxon>Pseudomonadota</taxon>
        <taxon>Gammaproteobacteria</taxon>
        <taxon>Alteromonadales</taxon>
        <taxon>Colwelliaceae</taxon>
        <taxon>Thalassomonas</taxon>
    </lineage>
</organism>
<dbReference type="Proteomes" id="UP001215231">
    <property type="component" value="Chromosome"/>
</dbReference>
<dbReference type="SUPFAM" id="SSF46626">
    <property type="entry name" value="Cytochrome c"/>
    <property type="match status" value="1"/>
</dbReference>
<dbReference type="Gene3D" id="1.10.760.10">
    <property type="entry name" value="Cytochrome c-like domain"/>
    <property type="match status" value="1"/>
</dbReference>
<dbReference type="SUPFAM" id="SSF53822">
    <property type="entry name" value="Periplasmic binding protein-like I"/>
    <property type="match status" value="1"/>
</dbReference>
<feature type="domain" description="Cytochrome c" evidence="6">
    <location>
        <begin position="37"/>
        <end position="163"/>
    </location>
</feature>
<dbReference type="EMBL" id="CP059693">
    <property type="protein sequence ID" value="WDE14309.1"/>
    <property type="molecule type" value="Genomic_DNA"/>
</dbReference>
<feature type="chain" id="PRO_5045858802" evidence="5">
    <location>
        <begin position="23"/>
        <end position="555"/>
    </location>
</feature>
<dbReference type="Gene3D" id="3.40.50.2300">
    <property type="match status" value="3"/>
</dbReference>
<evidence type="ECO:0000256" key="1">
    <source>
        <dbReference type="ARBA" id="ARBA00022617"/>
    </source>
</evidence>
<name>A0ABY7VKN4_9GAMM</name>
<protein>
    <submittedName>
        <fullName evidence="7">ABC transporter substrate-binding protein</fullName>
    </submittedName>
</protein>
<sequence length="555" mass="61435">MAKLTAFVLIMLANMLCTDASALIVTTAKEKSVEMTPQQRRGQTIYMTGKSPSGHNIQARLNDKAGSLPASLMPCVNCHKDDGKGSTEGGITAPDIRWSTLTRPYGINHKNGNTSPAYDKGTIKKAISLGLGSGGQALKQIMPRFQLSHQDMEDLIAFLTGLGNYRVSGLRENNIRIGIILGKSLAGENSSISLSARSQAVKKLLHSYFHEINLQGGIYQREIETVFIPGPENYSPQTLAKFKQTLINSQVFAFVASALGGIEKLVADFSLASGIPVIGAFSPRPATEFPLNPNIFYLLSGQTRQLSALQNFTRGQYFNQVPLTENIPKISTADNEEPVLKTVVLIEDSPEYISLQQQFTGQDTHIMLLPTNSSQKILKHNLSKLKQQHYNQVYLLTSSFNQQAFIRQAHAINWWPYVMLSGSQFGNALLSSPLKFNEKIFIALPNLPFDYKKNGIALFKQLHQKYHLQADYQNNQLLALAAAILLRQALMTTGRELTPTKLITNMETLYKFETALTRPISYGPNRRVGTSGAYVVTLDLVNKTIIPVSNWLEID</sequence>
<proteinExistence type="predicted"/>
<reference evidence="7 8" key="1">
    <citation type="journal article" date="2022" name="Mar. Drugs">
        <title>Bioassay-Guided Fractionation Leads to the Detection of Cholic Acid Generated by the Rare Thalassomonas sp.</title>
        <authorList>
            <person name="Pheiffer F."/>
            <person name="Schneider Y.K."/>
            <person name="Hansen E.H."/>
            <person name="Andersen J.H."/>
            <person name="Isaksson J."/>
            <person name="Busche T."/>
            <person name="R C."/>
            <person name="Kalinowski J."/>
            <person name="Zyl L.V."/>
            <person name="Trindade M."/>
        </authorList>
    </citation>
    <scope>NUCLEOTIDE SEQUENCE [LARGE SCALE GENOMIC DNA]</scope>
    <source>
        <strain evidence="7 8">A5K-61T</strain>
    </source>
</reference>
<dbReference type="InterPro" id="IPR009056">
    <property type="entry name" value="Cyt_c-like_dom"/>
</dbReference>
<evidence type="ECO:0000313" key="7">
    <source>
        <dbReference type="EMBL" id="WDE14309.1"/>
    </source>
</evidence>
<evidence type="ECO:0000313" key="8">
    <source>
        <dbReference type="Proteomes" id="UP001215231"/>
    </source>
</evidence>
<evidence type="ECO:0000256" key="5">
    <source>
        <dbReference type="SAM" id="SignalP"/>
    </source>
</evidence>
<dbReference type="InterPro" id="IPR028082">
    <property type="entry name" value="Peripla_BP_I"/>
</dbReference>
<dbReference type="PANTHER" id="PTHR47235">
    <property type="entry name" value="BLR6548 PROTEIN"/>
    <property type="match status" value="1"/>
</dbReference>
<accession>A0ABY7VKN4</accession>
<keyword evidence="2 4" id="KW-0479">Metal-binding</keyword>
<dbReference type="InterPro" id="IPR036909">
    <property type="entry name" value="Cyt_c-like_dom_sf"/>
</dbReference>
<keyword evidence="8" id="KW-1185">Reference proteome</keyword>
<dbReference type="PANTHER" id="PTHR47235:SF1">
    <property type="entry name" value="BLR6548 PROTEIN"/>
    <property type="match status" value="1"/>
</dbReference>
<evidence type="ECO:0000256" key="2">
    <source>
        <dbReference type="ARBA" id="ARBA00022723"/>
    </source>
</evidence>
<keyword evidence="3 4" id="KW-0408">Iron</keyword>
<gene>
    <name evidence="7" type="ORF">H3N35_13330</name>
</gene>
<feature type="signal peptide" evidence="5">
    <location>
        <begin position="1"/>
        <end position="22"/>
    </location>
</feature>